<dbReference type="AlphaFoldDB" id="A0A4Y9Z187"/>
<feature type="compositionally biased region" description="Polar residues" evidence="1">
    <location>
        <begin position="765"/>
        <end position="780"/>
    </location>
</feature>
<feature type="region of interest" description="Disordered" evidence="1">
    <location>
        <begin position="438"/>
        <end position="457"/>
    </location>
</feature>
<keyword evidence="3" id="KW-1185">Reference proteome</keyword>
<feature type="region of interest" description="Disordered" evidence="1">
    <location>
        <begin position="462"/>
        <end position="595"/>
    </location>
</feature>
<feature type="compositionally biased region" description="Basic residues" evidence="1">
    <location>
        <begin position="570"/>
        <end position="583"/>
    </location>
</feature>
<evidence type="ECO:0000256" key="1">
    <source>
        <dbReference type="SAM" id="MobiDB-lite"/>
    </source>
</evidence>
<accession>A0A4Y9Z187</accession>
<reference evidence="2 3" key="1">
    <citation type="submission" date="2019-02" db="EMBL/GenBank/DDBJ databases">
        <title>Genome sequencing of the rare red list fungi Dentipellis fragilis.</title>
        <authorList>
            <person name="Buettner E."/>
            <person name="Kellner H."/>
        </authorList>
    </citation>
    <scope>NUCLEOTIDE SEQUENCE [LARGE SCALE GENOMIC DNA]</scope>
    <source>
        <strain evidence="2 3">DSM 105465</strain>
    </source>
</reference>
<dbReference type="OrthoDB" id="10573487at2759"/>
<feature type="compositionally biased region" description="Basic and acidic residues" evidence="1">
    <location>
        <begin position="727"/>
        <end position="740"/>
    </location>
</feature>
<feature type="compositionally biased region" description="Low complexity" evidence="1">
    <location>
        <begin position="498"/>
        <end position="507"/>
    </location>
</feature>
<feature type="compositionally biased region" description="Basic and acidic residues" evidence="1">
    <location>
        <begin position="749"/>
        <end position="763"/>
    </location>
</feature>
<name>A0A4Y9Z187_9AGAM</name>
<feature type="region of interest" description="Disordered" evidence="1">
    <location>
        <begin position="144"/>
        <end position="384"/>
    </location>
</feature>
<feature type="compositionally biased region" description="Polar residues" evidence="1">
    <location>
        <begin position="228"/>
        <end position="255"/>
    </location>
</feature>
<feature type="compositionally biased region" description="Low complexity" evidence="1">
    <location>
        <begin position="194"/>
        <end position="213"/>
    </location>
</feature>
<feature type="region of interest" description="Disordered" evidence="1">
    <location>
        <begin position="1"/>
        <end position="123"/>
    </location>
</feature>
<dbReference type="EMBL" id="SEOQ01000163">
    <property type="protein sequence ID" value="TFY68384.1"/>
    <property type="molecule type" value="Genomic_DNA"/>
</dbReference>
<proteinExistence type="predicted"/>
<comment type="caution">
    <text evidence="2">The sequence shown here is derived from an EMBL/GenBank/DDBJ whole genome shotgun (WGS) entry which is preliminary data.</text>
</comment>
<feature type="compositionally biased region" description="Low complexity" evidence="1">
    <location>
        <begin position="478"/>
        <end position="491"/>
    </location>
</feature>
<organism evidence="2 3">
    <name type="scientific">Dentipellis fragilis</name>
    <dbReference type="NCBI Taxonomy" id="205917"/>
    <lineage>
        <taxon>Eukaryota</taxon>
        <taxon>Fungi</taxon>
        <taxon>Dikarya</taxon>
        <taxon>Basidiomycota</taxon>
        <taxon>Agaricomycotina</taxon>
        <taxon>Agaricomycetes</taxon>
        <taxon>Russulales</taxon>
        <taxon>Hericiaceae</taxon>
        <taxon>Dentipellis</taxon>
    </lineage>
</organism>
<dbReference type="Proteomes" id="UP000298327">
    <property type="component" value="Unassembled WGS sequence"/>
</dbReference>
<feature type="region of interest" description="Disordered" evidence="1">
    <location>
        <begin position="727"/>
        <end position="780"/>
    </location>
</feature>
<protein>
    <submittedName>
        <fullName evidence="2">Uncharacterized protein</fullName>
    </submittedName>
</protein>
<gene>
    <name evidence="2" type="ORF">EVG20_g3577</name>
</gene>
<evidence type="ECO:0000313" key="2">
    <source>
        <dbReference type="EMBL" id="TFY68384.1"/>
    </source>
</evidence>
<feature type="region of interest" description="Disordered" evidence="1">
    <location>
        <begin position="638"/>
        <end position="664"/>
    </location>
</feature>
<feature type="compositionally biased region" description="Polar residues" evidence="1">
    <location>
        <begin position="15"/>
        <end position="32"/>
    </location>
</feature>
<feature type="compositionally biased region" description="Basic and acidic residues" evidence="1">
    <location>
        <begin position="638"/>
        <end position="656"/>
    </location>
</feature>
<sequence length="780" mass="83582">MQPPAAHYRGHDASSVPNVPQSQPAPSESSGYPPNPTPSQPTRFSADPYAFSRIGSRQQVMKDTRNSAPPNSYQQHREQHTPFDAPTTPPLPSQPQLITAPPVRNNVTSNPSVSQSPSQLSAFRAGSSYDPALNETYCQFFNDDRAELPGNQQEGVASHLPEGQPQRGSAQLLPSGASIAMAPPSKPSSIRQPSYSFAASASSRSRPSSLASSMGVHRLASKADAAPSVTSPVHATPTFSSPTQKFGPASSSLTNDALWDPSSVITAPPSGSSDTAGRASMPSAPRPIPSTPRVGHPHGTHDGGYVPHARQTSLQPVEAAPQPYTSHFQPPPPSPATSTFLGFPPAWGDSSQVPAMPVPGYSERTGGQTPCYPTADNWPGYPQQSSDAASMFRFSVDDAAQSIPLTPQVTSSHSGRPASGAILSGNQAQAQSVANVELPYQGMPPPPVDAALSYSSFGSLPQTGLLTSLGSSDHTGTHVPHALPAAPVARPYSRTSHPSQMATASSPTPAPPYAGPPQALSSGAHVDVMPEPGRQTAMNTANQIPPAPPQSEKRKASASPPSDATQVKAQTKRQAKRTKKGKGKATEPSAGLETQLRMFLPYQGSRRRLHSLGCVAKNPSEDVILRIAKEVVRRMTCHEQSRSEEIEEAREAERRAQPQAHESATRLRAMAQALDVAKRWGEEAHRRLEVSWQESTSTRQNLERLRVERDGLVVQLEEVNGGLERSRAEVTARTEEKRQSEVQAQHSANEARRLAHEKRKLDYELQSTKAELQRYQTTSR</sequence>
<feature type="compositionally biased region" description="Polar residues" evidence="1">
    <location>
        <begin position="105"/>
        <end position="121"/>
    </location>
</feature>
<evidence type="ECO:0000313" key="3">
    <source>
        <dbReference type="Proteomes" id="UP000298327"/>
    </source>
</evidence>
<feature type="compositionally biased region" description="Polar residues" evidence="1">
    <location>
        <begin position="263"/>
        <end position="275"/>
    </location>
</feature>
<feature type="compositionally biased region" description="Polar residues" evidence="1">
    <location>
        <begin position="462"/>
        <end position="474"/>
    </location>
</feature>